<keyword evidence="8" id="KW-1185">Reference proteome</keyword>
<name>A0A1T4P689_9FIRM</name>
<organism evidence="7 8">
    <name type="scientific">Anaerorhabdus furcosa</name>
    <dbReference type="NCBI Taxonomy" id="118967"/>
    <lineage>
        <taxon>Bacteria</taxon>
        <taxon>Bacillati</taxon>
        <taxon>Bacillota</taxon>
        <taxon>Erysipelotrichia</taxon>
        <taxon>Erysipelotrichales</taxon>
        <taxon>Erysipelotrichaceae</taxon>
        <taxon>Anaerorhabdus</taxon>
    </lineage>
</organism>
<dbReference type="EMBL" id="FUWY01000005">
    <property type="protein sequence ID" value="SJZ87095.1"/>
    <property type="molecule type" value="Genomic_DNA"/>
</dbReference>
<dbReference type="RefSeq" id="WP_078712311.1">
    <property type="nucleotide sequence ID" value="NZ_FUWY01000005.1"/>
</dbReference>
<evidence type="ECO:0000256" key="3">
    <source>
        <dbReference type="ARBA" id="ARBA00022692"/>
    </source>
</evidence>
<feature type="transmembrane region" description="Helical" evidence="6">
    <location>
        <begin position="94"/>
        <end position="114"/>
    </location>
</feature>
<feature type="transmembrane region" description="Helical" evidence="6">
    <location>
        <begin position="342"/>
        <end position="364"/>
    </location>
</feature>
<keyword evidence="4 6" id="KW-1133">Transmembrane helix</keyword>
<feature type="transmembrane region" description="Helical" evidence="6">
    <location>
        <begin position="12"/>
        <end position="32"/>
    </location>
</feature>
<dbReference type="GO" id="GO:0005886">
    <property type="term" value="C:plasma membrane"/>
    <property type="evidence" value="ECO:0007669"/>
    <property type="project" value="UniProtKB-SubCell"/>
</dbReference>
<feature type="transmembrane region" description="Helical" evidence="6">
    <location>
        <begin position="470"/>
        <end position="491"/>
    </location>
</feature>
<dbReference type="STRING" id="118967.SAMN02745191_1906"/>
<gene>
    <name evidence="7" type="ORF">SAMN02745191_1906</name>
</gene>
<proteinExistence type="predicted"/>
<feature type="transmembrane region" description="Helical" evidence="6">
    <location>
        <begin position="497"/>
        <end position="516"/>
    </location>
</feature>
<dbReference type="InterPro" id="IPR024923">
    <property type="entry name" value="PG_synth_SpoVB"/>
</dbReference>
<evidence type="ECO:0000256" key="6">
    <source>
        <dbReference type="SAM" id="Phobius"/>
    </source>
</evidence>
<dbReference type="Pfam" id="PF01943">
    <property type="entry name" value="Polysacc_synt"/>
    <property type="match status" value="1"/>
</dbReference>
<feature type="transmembrane region" description="Helical" evidence="6">
    <location>
        <begin position="431"/>
        <end position="449"/>
    </location>
</feature>
<dbReference type="InterPro" id="IPR050833">
    <property type="entry name" value="Poly_Biosynth_Transport"/>
</dbReference>
<dbReference type="PANTHER" id="PTHR30250">
    <property type="entry name" value="PST FAMILY PREDICTED COLANIC ACID TRANSPORTER"/>
    <property type="match status" value="1"/>
</dbReference>
<feature type="transmembrane region" description="Helical" evidence="6">
    <location>
        <begin position="129"/>
        <end position="150"/>
    </location>
</feature>
<dbReference type="PIRSF" id="PIRSF038958">
    <property type="entry name" value="PG_synth_SpoVB"/>
    <property type="match status" value="1"/>
</dbReference>
<feature type="transmembrane region" description="Helical" evidence="6">
    <location>
        <begin position="52"/>
        <end position="73"/>
    </location>
</feature>
<feature type="transmembrane region" description="Helical" evidence="6">
    <location>
        <begin position="407"/>
        <end position="425"/>
    </location>
</feature>
<feature type="transmembrane region" description="Helical" evidence="6">
    <location>
        <begin position="303"/>
        <end position="321"/>
    </location>
</feature>
<evidence type="ECO:0000313" key="8">
    <source>
        <dbReference type="Proteomes" id="UP000243297"/>
    </source>
</evidence>
<keyword evidence="3 6" id="KW-0812">Transmembrane</keyword>
<dbReference type="Proteomes" id="UP000243297">
    <property type="component" value="Unassembled WGS sequence"/>
</dbReference>
<keyword evidence="5 6" id="KW-0472">Membrane</keyword>
<dbReference type="InterPro" id="IPR002797">
    <property type="entry name" value="Polysacc_synth"/>
</dbReference>
<comment type="subcellular location">
    <subcellularLocation>
        <location evidence="1">Cell membrane</location>
        <topology evidence="1">Multi-pass membrane protein</topology>
    </subcellularLocation>
</comment>
<dbReference type="AlphaFoldDB" id="A0A1T4P689"/>
<feature type="transmembrane region" description="Helical" evidence="6">
    <location>
        <begin position="195"/>
        <end position="216"/>
    </location>
</feature>
<evidence type="ECO:0000256" key="2">
    <source>
        <dbReference type="ARBA" id="ARBA00022475"/>
    </source>
</evidence>
<evidence type="ECO:0000256" key="4">
    <source>
        <dbReference type="ARBA" id="ARBA00022989"/>
    </source>
</evidence>
<dbReference type="OrthoDB" id="9816572at2"/>
<accession>A0A1T4P689</accession>
<evidence type="ECO:0000256" key="1">
    <source>
        <dbReference type="ARBA" id="ARBA00004651"/>
    </source>
</evidence>
<sequence length="544" mass="60348">MTQRQKQSFMAGALTSSVGIFISKAIGLFYIVPFSAMATSSNMVFYSQAYTYYELLLNICTAGFPFAIAALVARYANKNDFKTVMLVRKLSMSLMLASGFTVAIVFGLLASPLAKASLGPQAPIEDIKILQTCFIILTLAIVLVPFLSVFRGFYQGLKELKVYAVSQVIEQVTRVGTLLGLGAFCIYILKMDSIYAIYMAVVATSIAALIAIVYYYRFDRKNIGDLNRAARYQQEPAVPVKELLKELLMFGLPYLLASVLGNSMSIVNNMFFMNAVKATPETYNYFTDVLGIMQTNCNKLTSIPQVLAIGFGAGIVPYLTISLENKNWKELQKNVLDCLDTVLYIGMPLFICLLVLAEPIYYVMYGTDNLAIGTEVLRWSSAISITGTLSPICSSMMMTLRLRRQSIFYLFVGFIVKFVSFFILIDMFGYSGALTSSILTSFVVIFLNLQLIQNKYHVHYGRTFKRFFRICLCLFAMNGSFALLQMTGLNAVGQGRLMGVLILGIYGIVGMGVYYFTSACLGLPKAILGLNLTQVMKKILKKGK</sequence>
<keyword evidence="2" id="KW-1003">Cell membrane</keyword>
<reference evidence="8" key="1">
    <citation type="submission" date="2017-02" db="EMBL/GenBank/DDBJ databases">
        <authorList>
            <person name="Varghese N."/>
            <person name="Submissions S."/>
        </authorList>
    </citation>
    <scope>NUCLEOTIDE SEQUENCE [LARGE SCALE GENOMIC DNA]</scope>
    <source>
        <strain evidence="8">ATCC 25662</strain>
    </source>
</reference>
<feature type="transmembrane region" description="Helical" evidence="6">
    <location>
        <begin position="171"/>
        <end position="189"/>
    </location>
</feature>
<evidence type="ECO:0000256" key="5">
    <source>
        <dbReference type="ARBA" id="ARBA00023136"/>
    </source>
</evidence>
<dbReference type="PANTHER" id="PTHR30250:SF21">
    <property type="entry name" value="LIPID II FLIPPASE MURJ"/>
    <property type="match status" value="1"/>
</dbReference>
<protein>
    <submittedName>
        <fullName evidence="7">Membrane protein involved in the export of O-antigen and teichoic acid</fullName>
    </submittedName>
</protein>
<evidence type="ECO:0000313" key="7">
    <source>
        <dbReference type="EMBL" id="SJZ87095.1"/>
    </source>
</evidence>